<gene>
    <name evidence="1" type="ORF">HMPREF0402_03456</name>
</gene>
<dbReference type="BioCyc" id="FSP457404-HMP:GTSQ-3510-MONOMER"/>
<accession>H1PYG3</accession>
<evidence type="ECO:0000313" key="1">
    <source>
        <dbReference type="EMBL" id="EHO77300.1"/>
    </source>
</evidence>
<dbReference type="HOGENOM" id="CLU_3403728_0_0_0"/>
<protein>
    <submittedName>
        <fullName evidence="1">Uncharacterized protein</fullName>
    </submittedName>
</protein>
<organism evidence="1 2">
    <name type="scientific">Fusobacterium ulcerans 12-1B</name>
    <dbReference type="NCBI Taxonomy" id="457404"/>
    <lineage>
        <taxon>Bacteria</taxon>
        <taxon>Fusobacteriati</taxon>
        <taxon>Fusobacteriota</taxon>
        <taxon>Fusobacteriia</taxon>
        <taxon>Fusobacteriales</taxon>
        <taxon>Fusobacteriaceae</taxon>
        <taxon>Fusobacterium</taxon>
    </lineage>
</organism>
<dbReference type="Proteomes" id="UP000003233">
    <property type="component" value="Unassembled WGS sequence"/>
</dbReference>
<reference evidence="1 2" key="1">
    <citation type="submission" date="2012-07" db="EMBL/GenBank/DDBJ databases">
        <title>The Genome Sequence of Fusobacterium ulcerans 12_1B.</title>
        <authorList>
            <consortium name="The Broad Institute Genome Sequencing Platform"/>
            <person name="Earl A."/>
            <person name="Ward D."/>
            <person name="Feldgarden M."/>
            <person name="Gevers D."/>
            <person name="Strauss J."/>
            <person name="Ambrose C.E."/>
            <person name="Allen-Vercoe E."/>
            <person name="Walker B."/>
            <person name="Young S.K."/>
            <person name="Zeng Q."/>
            <person name="Gargeya S."/>
            <person name="Fitzgerald M."/>
            <person name="Haas B."/>
            <person name="Abouelleil A."/>
            <person name="Alvarado L."/>
            <person name="Arachchi H.M."/>
            <person name="Berlin A.M."/>
            <person name="Chapman S.B."/>
            <person name="Goldberg J."/>
            <person name="Griggs A."/>
            <person name="Gujja S."/>
            <person name="Hansen M."/>
            <person name="Howarth C."/>
            <person name="Imamovic A."/>
            <person name="Larimer J."/>
            <person name="McCowen C."/>
            <person name="Montmayeur A."/>
            <person name="Murphy C."/>
            <person name="Neiman D."/>
            <person name="Pearson M."/>
            <person name="Priest M."/>
            <person name="Roberts A."/>
            <person name="Saif S."/>
            <person name="Shea T."/>
            <person name="Sisk P."/>
            <person name="Sykes S."/>
            <person name="Wortman J."/>
            <person name="Nusbaum C."/>
            <person name="Birren B."/>
        </authorList>
    </citation>
    <scope>NUCLEOTIDE SEQUENCE [LARGE SCALE GENOMIC DNA]</scope>
    <source>
        <strain evidence="1 2">12_1B</strain>
    </source>
</reference>
<dbReference type="EMBL" id="AGWJ02000035">
    <property type="protein sequence ID" value="EHO77300.1"/>
    <property type="molecule type" value="Genomic_DNA"/>
</dbReference>
<evidence type="ECO:0000313" key="2">
    <source>
        <dbReference type="Proteomes" id="UP000003233"/>
    </source>
</evidence>
<keyword evidence="2" id="KW-1185">Reference proteome</keyword>
<proteinExistence type="predicted"/>
<name>H1PYG3_9FUSO</name>
<sequence length="30" mass="3668">MEINKKTKEESYRLFGCHFKKRGFKYINGD</sequence>
<dbReference type="AlphaFoldDB" id="H1PYG3"/>
<comment type="caution">
    <text evidence="1">The sequence shown here is derived from an EMBL/GenBank/DDBJ whole genome shotgun (WGS) entry which is preliminary data.</text>
</comment>